<evidence type="ECO:0000313" key="2">
    <source>
        <dbReference type="Proteomes" id="UP001501725"/>
    </source>
</evidence>
<evidence type="ECO:0008006" key="3">
    <source>
        <dbReference type="Google" id="ProtNLM"/>
    </source>
</evidence>
<gene>
    <name evidence="1" type="ORF">GCM10023184_10710</name>
</gene>
<protein>
    <recommendedName>
        <fullName evidence="3">VCBS repeat-containing protein</fullName>
    </recommendedName>
</protein>
<keyword evidence="2" id="KW-1185">Reference proteome</keyword>
<dbReference type="Proteomes" id="UP001501725">
    <property type="component" value="Unassembled WGS sequence"/>
</dbReference>
<sequence length="202" mass="23066">MKIPVTGSITVDLQLTLLGPLTEFAQMAFTVYYPDGKTETLRMSESYGGWNRGRRRPCIQAADLNFDGHNDLLLFNNSGAINVWYDCWLWNPASRRYEFSEDLSAASCLSVDPIRRELGSYYRFGACEESASFCRWSGTQLLPVRYFYKEQRWAADSTRECITFEKVLEGKHWVARPIEAGDSSVLELYDARGWGVQPATVE</sequence>
<proteinExistence type="predicted"/>
<organism evidence="1 2">
    <name type="scientific">Flaviaesturariibacter amylovorans</name>
    <dbReference type="NCBI Taxonomy" id="1084520"/>
    <lineage>
        <taxon>Bacteria</taxon>
        <taxon>Pseudomonadati</taxon>
        <taxon>Bacteroidota</taxon>
        <taxon>Chitinophagia</taxon>
        <taxon>Chitinophagales</taxon>
        <taxon>Chitinophagaceae</taxon>
        <taxon>Flaviaestuariibacter</taxon>
    </lineage>
</organism>
<dbReference type="EMBL" id="BAABGY010000005">
    <property type="protein sequence ID" value="GAA4323751.1"/>
    <property type="molecule type" value="Genomic_DNA"/>
</dbReference>
<accession>A0ABP8GG11</accession>
<dbReference type="InterPro" id="IPR058087">
    <property type="entry name" value="XAC2610_dom"/>
</dbReference>
<dbReference type="NCBIfam" id="NF047539">
    <property type="entry name" value="XAC2610_fam"/>
    <property type="match status" value="1"/>
</dbReference>
<reference evidence="2" key="1">
    <citation type="journal article" date="2019" name="Int. J. Syst. Evol. Microbiol.">
        <title>The Global Catalogue of Microorganisms (GCM) 10K type strain sequencing project: providing services to taxonomists for standard genome sequencing and annotation.</title>
        <authorList>
            <consortium name="The Broad Institute Genomics Platform"/>
            <consortium name="The Broad Institute Genome Sequencing Center for Infectious Disease"/>
            <person name="Wu L."/>
            <person name="Ma J."/>
        </authorList>
    </citation>
    <scope>NUCLEOTIDE SEQUENCE [LARGE SCALE GENOMIC DNA]</scope>
    <source>
        <strain evidence="2">JCM 17919</strain>
    </source>
</reference>
<comment type="caution">
    <text evidence="1">The sequence shown here is derived from an EMBL/GenBank/DDBJ whole genome shotgun (WGS) entry which is preliminary data.</text>
</comment>
<name>A0ABP8GG11_9BACT</name>
<evidence type="ECO:0000313" key="1">
    <source>
        <dbReference type="EMBL" id="GAA4323751.1"/>
    </source>
</evidence>